<gene>
    <name evidence="1" type="ORF">Pyn_32034</name>
</gene>
<dbReference type="AlphaFoldDB" id="A0A314XJ37"/>
<protein>
    <submittedName>
        <fullName evidence="1">Uncharacterized protein</fullName>
    </submittedName>
</protein>
<organism evidence="1 2">
    <name type="scientific">Prunus yedoensis var. nudiflora</name>
    <dbReference type="NCBI Taxonomy" id="2094558"/>
    <lineage>
        <taxon>Eukaryota</taxon>
        <taxon>Viridiplantae</taxon>
        <taxon>Streptophyta</taxon>
        <taxon>Embryophyta</taxon>
        <taxon>Tracheophyta</taxon>
        <taxon>Spermatophyta</taxon>
        <taxon>Magnoliopsida</taxon>
        <taxon>eudicotyledons</taxon>
        <taxon>Gunneridae</taxon>
        <taxon>Pentapetalae</taxon>
        <taxon>rosids</taxon>
        <taxon>fabids</taxon>
        <taxon>Rosales</taxon>
        <taxon>Rosaceae</taxon>
        <taxon>Amygdaloideae</taxon>
        <taxon>Amygdaleae</taxon>
        <taxon>Prunus</taxon>
    </lineage>
</organism>
<proteinExistence type="predicted"/>
<reference evidence="1 2" key="1">
    <citation type="submission" date="2018-02" db="EMBL/GenBank/DDBJ databases">
        <title>Draft genome of wild Prunus yedoensis var. nudiflora.</title>
        <authorList>
            <person name="Baek S."/>
            <person name="Kim J.-H."/>
            <person name="Choi K."/>
            <person name="Kim G.-B."/>
            <person name="Cho A."/>
            <person name="Jang H."/>
            <person name="Shin C.-H."/>
            <person name="Yu H.-J."/>
            <person name="Mun J.-H."/>
        </authorList>
    </citation>
    <scope>NUCLEOTIDE SEQUENCE [LARGE SCALE GENOMIC DNA]</scope>
    <source>
        <strain evidence="2">cv. Jeju island</strain>
        <tissue evidence="1">Leaf</tissue>
    </source>
</reference>
<accession>A0A314XJ37</accession>
<comment type="caution">
    <text evidence="1">The sequence shown here is derived from an EMBL/GenBank/DDBJ whole genome shotgun (WGS) entry which is preliminary data.</text>
</comment>
<dbReference type="Proteomes" id="UP000250321">
    <property type="component" value="Unassembled WGS sequence"/>
</dbReference>
<dbReference type="EMBL" id="PJQY01002630">
    <property type="protein sequence ID" value="PQP92006.1"/>
    <property type="molecule type" value="Genomic_DNA"/>
</dbReference>
<name>A0A314XJ37_PRUYE</name>
<evidence type="ECO:0000313" key="2">
    <source>
        <dbReference type="Proteomes" id="UP000250321"/>
    </source>
</evidence>
<keyword evidence="2" id="KW-1185">Reference proteome</keyword>
<evidence type="ECO:0000313" key="1">
    <source>
        <dbReference type="EMBL" id="PQP92006.1"/>
    </source>
</evidence>
<sequence length="67" mass="7615">MKALLYERELRIQELELKLAEVMNSSEAEAHTKTLLSESRKKSGIGAQTARFESSEAGLTQRLYCLR</sequence>